<dbReference type="SUPFAM" id="SSF51261">
    <property type="entry name" value="Duplicated hybrid motif"/>
    <property type="match status" value="1"/>
</dbReference>
<dbReference type="CDD" id="cd12797">
    <property type="entry name" value="M23_peptidase"/>
    <property type="match status" value="1"/>
</dbReference>
<evidence type="ECO:0000313" key="3">
    <source>
        <dbReference type="Proteomes" id="UP000484885"/>
    </source>
</evidence>
<dbReference type="GO" id="GO:0004222">
    <property type="term" value="F:metalloendopeptidase activity"/>
    <property type="evidence" value="ECO:0007669"/>
    <property type="project" value="TreeGrafter"/>
</dbReference>
<dbReference type="PANTHER" id="PTHR21666">
    <property type="entry name" value="PEPTIDASE-RELATED"/>
    <property type="match status" value="1"/>
</dbReference>
<dbReference type="EMBL" id="JAAGSC010000031">
    <property type="protein sequence ID" value="NDY94718.1"/>
    <property type="molecule type" value="Genomic_DNA"/>
</dbReference>
<dbReference type="AlphaFoldDB" id="A0A845UVV0"/>
<reference evidence="2 3" key="1">
    <citation type="submission" date="2020-02" db="EMBL/GenBank/DDBJ databases">
        <authorList>
            <person name="Zhang X.-Y."/>
        </authorList>
    </citation>
    <scope>NUCLEOTIDE SEQUENCE [LARGE SCALE GENOMIC DNA]</scope>
    <source>
        <strain evidence="2 3">C33</strain>
    </source>
</reference>
<organism evidence="2 3">
    <name type="scientific">Wenzhouxiangella limi</name>
    <dbReference type="NCBI Taxonomy" id="2707351"/>
    <lineage>
        <taxon>Bacteria</taxon>
        <taxon>Pseudomonadati</taxon>
        <taxon>Pseudomonadota</taxon>
        <taxon>Gammaproteobacteria</taxon>
        <taxon>Chromatiales</taxon>
        <taxon>Wenzhouxiangellaceae</taxon>
        <taxon>Wenzhouxiangella</taxon>
    </lineage>
</organism>
<dbReference type="FunFam" id="2.70.70.10:FF:000019">
    <property type="entry name" value="M23 family peptidase"/>
    <property type="match status" value="1"/>
</dbReference>
<comment type="caution">
    <text evidence="2">The sequence shown here is derived from an EMBL/GenBank/DDBJ whole genome shotgun (WGS) entry which is preliminary data.</text>
</comment>
<feature type="domain" description="M23ase beta-sheet core" evidence="1">
    <location>
        <begin position="122"/>
        <end position="217"/>
    </location>
</feature>
<gene>
    <name evidence="2" type="ORF">G3I74_03115</name>
</gene>
<keyword evidence="3" id="KW-1185">Reference proteome</keyword>
<dbReference type="InterPro" id="IPR050570">
    <property type="entry name" value="Cell_wall_metabolism_enzyme"/>
</dbReference>
<dbReference type="Proteomes" id="UP000484885">
    <property type="component" value="Unassembled WGS sequence"/>
</dbReference>
<dbReference type="Pfam" id="PF01551">
    <property type="entry name" value="Peptidase_M23"/>
    <property type="match status" value="1"/>
</dbReference>
<dbReference type="InterPro" id="IPR016047">
    <property type="entry name" value="M23ase_b-sheet_dom"/>
</dbReference>
<evidence type="ECO:0000259" key="1">
    <source>
        <dbReference type="Pfam" id="PF01551"/>
    </source>
</evidence>
<accession>A0A845UVV0</accession>
<protein>
    <submittedName>
        <fullName evidence="2">M23 family metallopeptidase</fullName>
    </submittedName>
</protein>
<dbReference type="Gene3D" id="2.70.70.10">
    <property type="entry name" value="Glucose Permease (Domain IIA)"/>
    <property type="match status" value="1"/>
</dbReference>
<name>A0A845UVV0_9GAMM</name>
<proteinExistence type="predicted"/>
<dbReference type="PANTHER" id="PTHR21666:SF285">
    <property type="entry name" value="M23 FAMILY METALLOPEPTIDASE"/>
    <property type="match status" value="1"/>
</dbReference>
<dbReference type="InterPro" id="IPR011055">
    <property type="entry name" value="Dup_hybrid_motif"/>
</dbReference>
<evidence type="ECO:0000313" key="2">
    <source>
        <dbReference type="EMBL" id="NDY94718.1"/>
    </source>
</evidence>
<sequence length="226" mass="24832">MLDDQPIMVTDDGRFLVGFGRDAEDAQRLVVRLPDDRSWEKALIPEPREFDIQRIDGLPPEKVTPRPEVLARIRDEAALAREARTRRDERVDWEAGFVRPLAGRVTGVYGSQRILNGEPRAPHWGLDIAAPTGTPVQAPAGGIVSLVHSDMYFSGGTLFIDHGHGLVSAFLHLSEILVESGQRVEQGDVIARVGASGRATGPHLDWRISLGDVRIDPELLLAGDEE</sequence>